<accession>A0A2W5VND8</accession>
<evidence type="ECO:0000259" key="5">
    <source>
        <dbReference type="PROSITE" id="PS51007"/>
    </source>
</evidence>
<feature type="domain" description="Cytochrome c" evidence="5">
    <location>
        <begin position="130"/>
        <end position="215"/>
    </location>
</feature>
<evidence type="ECO:0000313" key="6">
    <source>
        <dbReference type="EMBL" id="PZR11921.1"/>
    </source>
</evidence>
<dbReference type="InterPro" id="IPR009056">
    <property type="entry name" value="Cyt_c-like_dom"/>
</dbReference>
<evidence type="ECO:0000256" key="1">
    <source>
        <dbReference type="ARBA" id="ARBA00022617"/>
    </source>
</evidence>
<protein>
    <recommendedName>
        <fullName evidence="5">Cytochrome c domain-containing protein</fullName>
    </recommendedName>
</protein>
<dbReference type="EMBL" id="QFQP01000013">
    <property type="protein sequence ID" value="PZR11921.1"/>
    <property type="molecule type" value="Genomic_DNA"/>
</dbReference>
<comment type="caution">
    <text evidence="6">The sequence shown here is derived from an EMBL/GenBank/DDBJ whole genome shotgun (WGS) entry which is preliminary data.</text>
</comment>
<dbReference type="PROSITE" id="PS51007">
    <property type="entry name" value="CYTC"/>
    <property type="match status" value="2"/>
</dbReference>
<dbReference type="Gene3D" id="1.10.760.10">
    <property type="entry name" value="Cytochrome c-like domain"/>
    <property type="match status" value="2"/>
</dbReference>
<sequence length="233" mass="25506">MNVRSIALLCCVTALSACEGEVVGEPMTPRSPDQHDAGVIGPVPDAGVEQPQEETGELLYTRRCGSCHGASGEGSELAYQIRSPVRAYASWVVRTGRDEHTYAAGMTPISTASLSDVQLNKVFDFLHGVEMPTDGQGLYTRFCGNCHGVNGSGGRSDEDIFKDAADEPEEIEEAVREGHGRNKFSDAESYMPAWRRDELSAAQVKAITDYLRTVARRHVEPEHDDEEEEDDED</sequence>
<dbReference type="PANTHER" id="PTHR35008">
    <property type="entry name" value="BLL4482 PROTEIN-RELATED"/>
    <property type="match status" value="1"/>
</dbReference>
<organism evidence="6 7">
    <name type="scientific">Archangium gephyra</name>
    <dbReference type="NCBI Taxonomy" id="48"/>
    <lineage>
        <taxon>Bacteria</taxon>
        <taxon>Pseudomonadati</taxon>
        <taxon>Myxococcota</taxon>
        <taxon>Myxococcia</taxon>
        <taxon>Myxococcales</taxon>
        <taxon>Cystobacterineae</taxon>
        <taxon>Archangiaceae</taxon>
        <taxon>Archangium</taxon>
    </lineage>
</organism>
<dbReference type="GO" id="GO:0020037">
    <property type="term" value="F:heme binding"/>
    <property type="evidence" value="ECO:0007669"/>
    <property type="project" value="InterPro"/>
</dbReference>
<evidence type="ECO:0000256" key="4">
    <source>
        <dbReference type="PROSITE-ProRule" id="PRU00433"/>
    </source>
</evidence>
<keyword evidence="3 4" id="KW-0408">Iron</keyword>
<proteinExistence type="predicted"/>
<dbReference type="InterPro" id="IPR036909">
    <property type="entry name" value="Cyt_c-like_dom_sf"/>
</dbReference>
<evidence type="ECO:0000313" key="7">
    <source>
        <dbReference type="Proteomes" id="UP000249061"/>
    </source>
</evidence>
<dbReference type="AlphaFoldDB" id="A0A2W5VND8"/>
<dbReference type="Pfam" id="PF13442">
    <property type="entry name" value="Cytochrome_CBB3"/>
    <property type="match status" value="2"/>
</dbReference>
<feature type="domain" description="Cytochrome c" evidence="5">
    <location>
        <begin position="51"/>
        <end position="130"/>
    </location>
</feature>
<evidence type="ECO:0000256" key="2">
    <source>
        <dbReference type="ARBA" id="ARBA00022723"/>
    </source>
</evidence>
<dbReference type="GO" id="GO:0009055">
    <property type="term" value="F:electron transfer activity"/>
    <property type="evidence" value="ECO:0007669"/>
    <property type="project" value="InterPro"/>
</dbReference>
<keyword evidence="1 4" id="KW-0349">Heme</keyword>
<dbReference type="GO" id="GO:0046872">
    <property type="term" value="F:metal ion binding"/>
    <property type="evidence" value="ECO:0007669"/>
    <property type="project" value="UniProtKB-KW"/>
</dbReference>
<gene>
    <name evidence="6" type="ORF">DI536_16460</name>
</gene>
<evidence type="ECO:0000256" key="3">
    <source>
        <dbReference type="ARBA" id="ARBA00023004"/>
    </source>
</evidence>
<reference evidence="6 7" key="1">
    <citation type="submission" date="2017-08" db="EMBL/GenBank/DDBJ databases">
        <title>Infants hospitalized years apart are colonized by the same room-sourced microbial strains.</title>
        <authorList>
            <person name="Brooks B."/>
            <person name="Olm M.R."/>
            <person name="Firek B.A."/>
            <person name="Baker R."/>
            <person name="Thomas B.C."/>
            <person name="Morowitz M.J."/>
            <person name="Banfield J.F."/>
        </authorList>
    </citation>
    <scope>NUCLEOTIDE SEQUENCE [LARGE SCALE GENOMIC DNA]</scope>
    <source>
        <strain evidence="6">S2_003_000_R2_14</strain>
    </source>
</reference>
<name>A0A2W5VND8_9BACT</name>
<keyword evidence="2 4" id="KW-0479">Metal-binding</keyword>
<dbReference type="PROSITE" id="PS51257">
    <property type="entry name" value="PROKAR_LIPOPROTEIN"/>
    <property type="match status" value="1"/>
</dbReference>
<dbReference type="SUPFAM" id="SSF46626">
    <property type="entry name" value="Cytochrome c"/>
    <property type="match status" value="2"/>
</dbReference>
<dbReference type="Proteomes" id="UP000249061">
    <property type="component" value="Unassembled WGS sequence"/>
</dbReference>
<dbReference type="InterPro" id="IPR051459">
    <property type="entry name" value="Cytochrome_c-type_DH"/>
</dbReference>
<dbReference type="PANTHER" id="PTHR35008:SF4">
    <property type="entry name" value="BLL4482 PROTEIN"/>
    <property type="match status" value="1"/>
</dbReference>